<keyword evidence="3" id="KW-0804">Transcription</keyword>
<gene>
    <name evidence="5" type="ORF">SAMN05216553_114256</name>
</gene>
<protein>
    <submittedName>
        <fullName evidence="5">Transcriptional regulator, HxlR family</fullName>
    </submittedName>
</protein>
<evidence type="ECO:0000256" key="1">
    <source>
        <dbReference type="ARBA" id="ARBA00023015"/>
    </source>
</evidence>
<evidence type="ECO:0000313" key="6">
    <source>
        <dbReference type="Proteomes" id="UP000199623"/>
    </source>
</evidence>
<evidence type="ECO:0000256" key="3">
    <source>
        <dbReference type="ARBA" id="ARBA00023163"/>
    </source>
</evidence>
<dbReference type="Gene3D" id="1.10.10.10">
    <property type="entry name" value="Winged helix-like DNA-binding domain superfamily/Winged helix DNA-binding domain"/>
    <property type="match status" value="1"/>
</dbReference>
<evidence type="ECO:0000256" key="2">
    <source>
        <dbReference type="ARBA" id="ARBA00023125"/>
    </source>
</evidence>
<keyword evidence="1" id="KW-0805">Transcription regulation</keyword>
<keyword evidence="2" id="KW-0238">DNA-binding</keyword>
<evidence type="ECO:0000259" key="4">
    <source>
        <dbReference type="PROSITE" id="PS51118"/>
    </source>
</evidence>
<feature type="domain" description="HTH hxlR-type" evidence="4">
    <location>
        <begin position="6"/>
        <end position="106"/>
    </location>
</feature>
<keyword evidence="6" id="KW-1185">Reference proteome</keyword>
<evidence type="ECO:0000313" key="5">
    <source>
        <dbReference type="EMBL" id="SDH02112.1"/>
    </source>
</evidence>
<dbReference type="Proteomes" id="UP000199623">
    <property type="component" value="Unassembled WGS sequence"/>
</dbReference>
<dbReference type="InterPro" id="IPR036388">
    <property type="entry name" value="WH-like_DNA-bd_sf"/>
</dbReference>
<dbReference type="RefSeq" id="WP_090055491.1">
    <property type="nucleotide sequence ID" value="NZ_FNCC01000014.1"/>
</dbReference>
<dbReference type="AlphaFoldDB" id="A0A1G7YZZ8"/>
<dbReference type="InterPro" id="IPR036390">
    <property type="entry name" value="WH_DNA-bd_sf"/>
</dbReference>
<dbReference type="PROSITE" id="PS51118">
    <property type="entry name" value="HTH_HXLR"/>
    <property type="match status" value="1"/>
</dbReference>
<organism evidence="5 6">
    <name type="scientific">Lentzea fradiae</name>
    <dbReference type="NCBI Taxonomy" id="200378"/>
    <lineage>
        <taxon>Bacteria</taxon>
        <taxon>Bacillati</taxon>
        <taxon>Actinomycetota</taxon>
        <taxon>Actinomycetes</taxon>
        <taxon>Pseudonocardiales</taxon>
        <taxon>Pseudonocardiaceae</taxon>
        <taxon>Lentzea</taxon>
    </lineage>
</organism>
<sequence length="115" mass="12996">MQISDCPERAIMEHVTSKWGVMALHVLSDGGSWRFSALRRELENVVSEKMLTQTLRTLERDGFVHRDVKPVIPPHVEYALTPLGKGAANHLVALAHWIEANQPEISQAQQRYDSP</sequence>
<proteinExistence type="predicted"/>
<accession>A0A1G7YZZ8</accession>
<reference evidence="6" key="1">
    <citation type="submission" date="2016-10" db="EMBL/GenBank/DDBJ databases">
        <authorList>
            <person name="Varghese N."/>
            <person name="Submissions S."/>
        </authorList>
    </citation>
    <scope>NUCLEOTIDE SEQUENCE [LARGE SCALE GENOMIC DNA]</scope>
    <source>
        <strain evidence="6">CGMCC 4.3506</strain>
    </source>
</reference>
<dbReference type="PANTHER" id="PTHR33204">
    <property type="entry name" value="TRANSCRIPTIONAL REGULATOR, MARR FAMILY"/>
    <property type="match status" value="1"/>
</dbReference>
<dbReference type="STRING" id="200378.SAMN05216553_114256"/>
<dbReference type="EMBL" id="FNCC01000014">
    <property type="protein sequence ID" value="SDH02112.1"/>
    <property type="molecule type" value="Genomic_DNA"/>
</dbReference>
<dbReference type="GO" id="GO:0003677">
    <property type="term" value="F:DNA binding"/>
    <property type="evidence" value="ECO:0007669"/>
    <property type="project" value="UniProtKB-KW"/>
</dbReference>
<dbReference type="SUPFAM" id="SSF46785">
    <property type="entry name" value="Winged helix' DNA-binding domain"/>
    <property type="match status" value="1"/>
</dbReference>
<dbReference type="PANTHER" id="PTHR33204:SF37">
    <property type="entry name" value="HTH-TYPE TRANSCRIPTIONAL REGULATOR YODB"/>
    <property type="match status" value="1"/>
</dbReference>
<name>A0A1G7YZZ8_9PSEU</name>
<dbReference type="OrthoDB" id="370168at2"/>
<dbReference type="InterPro" id="IPR002577">
    <property type="entry name" value="HTH_HxlR"/>
</dbReference>
<dbReference type="Pfam" id="PF01638">
    <property type="entry name" value="HxlR"/>
    <property type="match status" value="1"/>
</dbReference>